<dbReference type="PANTHER" id="PTHR42951:SF14">
    <property type="entry name" value="METALLO-BETA-LACTAMASE SUPERFAMILY PROTEIN"/>
    <property type="match status" value="1"/>
</dbReference>
<dbReference type="CDD" id="cd07739">
    <property type="entry name" value="metallo-hydrolase-like_MBL-fold"/>
    <property type="match status" value="1"/>
</dbReference>
<dbReference type="PANTHER" id="PTHR42951">
    <property type="entry name" value="METALLO-BETA-LACTAMASE DOMAIN-CONTAINING"/>
    <property type="match status" value="1"/>
</dbReference>
<comment type="caution">
    <text evidence="3">The sequence shown here is derived from an EMBL/GenBank/DDBJ whole genome shotgun (WGS) entry which is preliminary data.</text>
</comment>
<name>A0ABV4N6W7_9VIBR</name>
<feature type="domain" description="Metallo-beta-lactamase" evidence="2">
    <location>
        <begin position="44"/>
        <end position="229"/>
    </location>
</feature>
<proteinExistence type="predicted"/>
<evidence type="ECO:0000259" key="2">
    <source>
        <dbReference type="SMART" id="SM00849"/>
    </source>
</evidence>
<dbReference type="RefSeq" id="WP_372264556.1">
    <property type="nucleotide sequence ID" value="NZ_JBFRUW010000003.1"/>
</dbReference>
<dbReference type="Pfam" id="PF00753">
    <property type="entry name" value="Lactamase_B"/>
    <property type="match status" value="1"/>
</dbReference>
<reference evidence="3 4" key="1">
    <citation type="journal article" date="2024" name="ISME J.">
        <title>Tailless and filamentous prophages are predominant in marine Vibrio.</title>
        <authorList>
            <person name="Steensen K."/>
            <person name="Seneca J."/>
            <person name="Bartlau N."/>
            <person name="Yu X.A."/>
            <person name="Hussain F.A."/>
            <person name="Polz M.F."/>
        </authorList>
    </citation>
    <scope>NUCLEOTIDE SEQUENCE [LARGE SCALE GENOMIC DNA]</scope>
    <source>
        <strain evidence="3 4">10N.222.51.A1</strain>
    </source>
</reference>
<dbReference type="InterPro" id="IPR050855">
    <property type="entry name" value="NDM-1-like"/>
</dbReference>
<dbReference type="InterPro" id="IPR001279">
    <property type="entry name" value="Metallo-B-lactamas"/>
</dbReference>
<dbReference type="SMART" id="SM00849">
    <property type="entry name" value="Lactamase_B"/>
    <property type="match status" value="1"/>
</dbReference>
<dbReference type="SUPFAM" id="SSF56281">
    <property type="entry name" value="Metallo-hydrolase/oxidoreductase"/>
    <property type="match status" value="1"/>
</dbReference>
<protein>
    <submittedName>
        <fullName evidence="3">MBL fold metallo-hydrolase</fullName>
    </submittedName>
</protein>
<dbReference type="InterPro" id="IPR036866">
    <property type="entry name" value="RibonucZ/Hydroxyglut_hydro"/>
</dbReference>
<keyword evidence="4" id="KW-1185">Reference proteome</keyword>
<feature type="signal peptide" evidence="1">
    <location>
        <begin position="1"/>
        <end position="27"/>
    </location>
</feature>
<evidence type="ECO:0000256" key="1">
    <source>
        <dbReference type="SAM" id="SignalP"/>
    </source>
</evidence>
<organism evidence="3 4">
    <name type="scientific">Vibrio gallaecicus</name>
    <dbReference type="NCBI Taxonomy" id="552386"/>
    <lineage>
        <taxon>Bacteria</taxon>
        <taxon>Pseudomonadati</taxon>
        <taxon>Pseudomonadota</taxon>
        <taxon>Gammaproteobacteria</taxon>
        <taxon>Vibrionales</taxon>
        <taxon>Vibrionaceae</taxon>
        <taxon>Vibrio</taxon>
    </lineage>
</organism>
<dbReference type="Proteomes" id="UP001570417">
    <property type="component" value="Unassembled WGS sequence"/>
</dbReference>
<sequence length="294" mass="32225">MSISFKQLTKVIALVASTVLSVNTAQAAELKIQVFNPGEKSLFPVSSTLVTGPKEAVLIDAQFQRDDAQSVLKMIKDSGKELKTIYISHGDPDFYFGLDVITAAYPKAKVVTSPLSYKHIEETIEGKLGYWGPILGENAPQETIMPDILSGDTLTLDGESIKIIGLDGIDPKHTFVWIPSLKTVAGGVILYENVHVWMADNQTASSRDKWLTTLDGLASLNPKQIIPGHYIGKSTQDLSSVKFTQSYIREFEDAAIKAANSAELAESMKEAYPKFKNISDLELSAKVIKGEMQW</sequence>
<accession>A0ABV4N6W7</accession>
<dbReference type="EMBL" id="JBFRUW010000003">
    <property type="protein sequence ID" value="MFA0566891.1"/>
    <property type="molecule type" value="Genomic_DNA"/>
</dbReference>
<feature type="chain" id="PRO_5047026718" evidence="1">
    <location>
        <begin position="28"/>
        <end position="294"/>
    </location>
</feature>
<evidence type="ECO:0000313" key="3">
    <source>
        <dbReference type="EMBL" id="MFA0566891.1"/>
    </source>
</evidence>
<dbReference type="Gene3D" id="3.60.15.10">
    <property type="entry name" value="Ribonuclease Z/Hydroxyacylglutathione hydrolase-like"/>
    <property type="match status" value="1"/>
</dbReference>
<keyword evidence="1" id="KW-0732">Signal</keyword>
<evidence type="ECO:0000313" key="4">
    <source>
        <dbReference type="Proteomes" id="UP001570417"/>
    </source>
</evidence>
<gene>
    <name evidence="3" type="ORF">AB4566_01230</name>
</gene>